<gene>
    <name evidence="1" type="ORF">FHX73_11264</name>
</gene>
<protein>
    <recommendedName>
        <fullName evidence="3">Muconolactone delta-isomerase</fullName>
    </recommendedName>
</protein>
<evidence type="ECO:0000313" key="2">
    <source>
        <dbReference type="Proteomes" id="UP000317940"/>
    </source>
</evidence>
<dbReference type="EMBL" id="VIWT01000001">
    <property type="protein sequence ID" value="TWF96492.1"/>
    <property type="molecule type" value="Genomic_DNA"/>
</dbReference>
<comment type="caution">
    <text evidence="1">The sequence shown here is derived from an EMBL/GenBank/DDBJ whole genome shotgun (WGS) entry which is preliminary data.</text>
</comment>
<dbReference type="RefSeq" id="WP_145902842.1">
    <property type="nucleotide sequence ID" value="NZ_BAAAMZ010000004.1"/>
</dbReference>
<keyword evidence="2" id="KW-1185">Reference proteome</keyword>
<dbReference type="Proteomes" id="UP000317940">
    <property type="component" value="Unassembled WGS sequence"/>
</dbReference>
<proteinExistence type="predicted"/>
<dbReference type="OrthoDB" id="120749at2"/>
<name>A0A561UAU9_9ACTN</name>
<reference evidence="1 2" key="1">
    <citation type="submission" date="2019-06" db="EMBL/GenBank/DDBJ databases">
        <title>Sequencing the genomes of 1000 actinobacteria strains.</title>
        <authorList>
            <person name="Klenk H.-P."/>
        </authorList>
    </citation>
    <scope>NUCLEOTIDE SEQUENCE [LARGE SCALE GENOMIC DNA]</scope>
    <source>
        <strain evidence="1 2">DSM 44826</strain>
    </source>
</reference>
<sequence length="97" mass="10771">MRTLMQVELDTELANKLVSTGAIRQTMDELMELLKPEAAYFYAADGRRAMTLVVDLAKESDLVTYCEPFWNALHAEVRVYPCMNADEVMAGVGGLPA</sequence>
<organism evidence="1 2">
    <name type="scientific">Kitasatospora viridis</name>
    <dbReference type="NCBI Taxonomy" id="281105"/>
    <lineage>
        <taxon>Bacteria</taxon>
        <taxon>Bacillati</taxon>
        <taxon>Actinomycetota</taxon>
        <taxon>Actinomycetes</taxon>
        <taxon>Kitasatosporales</taxon>
        <taxon>Streptomycetaceae</taxon>
        <taxon>Kitasatospora</taxon>
    </lineage>
</organism>
<dbReference type="AlphaFoldDB" id="A0A561UAU9"/>
<evidence type="ECO:0000313" key="1">
    <source>
        <dbReference type="EMBL" id="TWF96492.1"/>
    </source>
</evidence>
<evidence type="ECO:0008006" key="3">
    <source>
        <dbReference type="Google" id="ProtNLM"/>
    </source>
</evidence>
<accession>A0A561UAU9</accession>